<keyword evidence="4 8" id="KW-0028">Amino-acid biosynthesis</keyword>
<dbReference type="InterPro" id="IPR016195">
    <property type="entry name" value="Pol/histidinol_Pase-like"/>
</dbReference>
<evidence type="ECO:0000256" key="6">
    <source>
        <dbReference type="ARBA" id="ARBA00023102"/>
    </source>
</evidence>
<evidence type="ECO:0000256" key="1">
    <source>
        <dbReference type="ARBA" id="ARBA00004970"/>
    </source>
</evidence>
<proteinExistence type="inferred from homology"/>
<keyword evidence="11" id="KW-1185">Reference proteome</keyword>
<dbReference type="Gene3D" id="3.20.20.140">
    <property type="entry name" value="Metal-dependent hydrolases"/>
    <property type="match status" value="1"/>
</dbReference>
<dbReference type="OrthoDB" id="9775255at2"/>
<evidence type="ECO:0000256" key="2">
    <source>
        <dbReference type="ARBA" id="ARBA00009152"/>
    </source>
</evidence>
<protein>
    <recommendedName>
        <fullName evidence="3 8">Histidinol-phosphatase</fullName>
        <shortName evidence="8">HolPase</shortName>
        <ecNumber evidence="3 8">3.1.3.15</ecNumber>
    </recommendedName>
</protein>
<comment type="pathway">
    <text evidence="1 8">Amino-acid biosynthesis; L-histidine biosynthesis; L-histidine from 5-phospho-alpha-D-ribose 1-diphosphate: step 8/9.</text>
</comment>
<dbReference type="InterPro" id="IPR003141">
    <property type="entry name" value="Pol/His_phosphatase_N"/>
</dbReference>
<comment type="catalytic activity">
    <reaction evidence="7 8">
        <text>L-histidinol phosphate + H2O = L-histidinol + phosphate</text>
        <dbReference type="Rhea" id="RHEA:14465"/>
        <dbReference type="ChEBI" id="CHEBI:15377"/>
        <dbReference type="ChEBI" id="CHEBI:43474"/>
        <dbReference type="ChEBI" id="CHEBI:57699"/>
        <dbReference type="ChEBI" id="CHEBI:57980"/>
        <dbReference type="EC" id="3.1.3.15"/>
    </reaction>
</comment>
<evidence type="ECO:0000256" key="5">
    <source>
        <dbReference type="ARBA" id="ARBA00022801"/>
    </source>
</evidence>
<dbReference type="GO" id="GO:0005737">
    <property type="term" value="C:cytoplasm"/>
    <property type="evidence" value="ECO:0007669"/>
    <property type="project" value="TreeGrafter"/>
</dbReference>
<comment type="caution">
    <text evidence="10">The sequence shown here is derived from an EMBL/GenBank/DDBJ whole genome shotgun (WGS) entry which is preliminary data.</text>
</comment>
<gene>
    <name evidence="10" type="ORF">DFR58_10973</name>
</gene>
<dbReference type="GO" id="GO:0004401">
    <property type="term" value="F:histidinol-phosphatase activity"/>
    <property type="evidence" value="ECO:0007669"/>
    <property type="project" value="UniProtKB-UniRule"/>
</dbReference>
<evidence type="ECO:0000256" key="4">
    <source>
        <dbReference type="ARBA" id="ARBA00022605"/>
    </source>
</evidence>
<dbReference type="Pfam" id="PF02811">
    <property type="entry name" value="PHP"/>
    <property type="match status" value="1"/>
</dbReference>
<name>A0A369B8H0_9FIRM</name>
<evidence type="ECO:0000256" key="7">
    <source>
        <dbReference type="ARBA" id="ARBA00049158"/>
    </source>
</evidence>
<accession>A0A369B8H0</accession>
<reference evidence="10 11" key="1">
    <citation type="submission" date="2018-07" db="EMBL/GenBank/DDBJ databases">
        <title>Genomic Encyclopedia of Type Strains, Phase IV (KMG-IV): sequencing the most valuable type-strain genomes for metagenomic binning, comparative biology and taxonomic classification.</title>
        <authorList>
            <person name="Goeker M."/>
        </authorList>
    </citation>
    <scope>NUCLEOTIDE SEQUENCE [LARGE SCALE GENOMIC DNA]</scope>
    <source>
        <strain evidence="10 11">DSM 27016</strain>
    </source>
</reference>
<dbReference type="SMART" id="SM00481">
    <property type="entry name" value="POLIIIAc"/>
    <property type="match status" value="1"/>
</dbReference>
<evidence type="ECO:0000313" key="10">
    <source>
        <dbReference type="EMBL" id="RCX16846.1"/>
    </source>
</evidence>
<dbReference type="PANTHER" id="PTHR21039:SF0">
    <property type="entry name" value="HISTIDINOL-PHOSPHATASE"/>
    <property type="match status" value="1"/>
</dbReference>
<keyword evidence="5 8" id="KW-0378">Hydrolase</keyword>
<evidence type="ECO:0000313" key="11">
    <source>
        <dbReference type="Proteomes" id="UP000253034"/>
    </source>
</evidence>
<evidence type="ECO:0000256" key="8">
    <source>
        <dbReference type="RuleBase" id="RU366003"/>
    </source>
</evidence>
<dbReference type="GO" id="GO:0000105">
    <property type="term" value="P:L-histidine biosynthetic process"/>
    <property type="evidence" value="ECO:0007669"/>
    <property type="project" value="UniProtKB-UniRule"/>
</dbReference>
<dbReference type="EMBL" id="QPJT01000009">
    <property type="protein sequence ID" value="RCX16846.1"/>
    <property type="molecule type" value="Genomic_DNA"/>
</dbReference>
<evidence type="ECO:0000259" key="9">
    <source>
        <dbReference type="SMART" id="SM00481"/>
    </source>
</evidence>
<dbReference type="Proteomes" id="UP000253034">
    <property type="component" value="Unassembled WGS sequence"/>
</dbReference>
<dbReference type="InterPro" id="IPR004013">
    <property type="entry name" value="PHP_dom"/>
</dbReference>
<dbReference type="RefSeq" id="WP_114297578.1">
    <property type="nucleotide sequence ID" value="NZ_QPJT01000009.1"/>
</dbReference>
<dbReference type="InterPro" id="IPR010140">
    <property type="entry name" value="Histidinol_P_phosphatase_HisJ"/>
</dbReference>
<dbReference type="EC" id="3.1.3.15" evidence="3 8"/>
<dbReference type="SUPFAM" id="SSF89550">
    <property type="entry name" value="PHP domain-like"/>
    <property type="match status" value="1"/>
</dbReference>
<dbReference type="AlphaFoldDB" id="A0A369B8H0"/>
<dbReference type="UniPathway" id="UPA00031">
    <property type="reaction ID" value="UER00013"/>
</dbReference>
<comment type="similarity">
    <text evidence="2 8">Belongs to the PHP hydrolase family. HisK subfamily.</text>
</comment>
<evidence type="ECO:0000256" key="3">
    <source>
        <dbReference type="ARBA" id="ARBA00013085"/>
    </source>
</evidence>
<organism evidence="10 11">
    <name type="scientific">Anaerobacterium chartisolvens</name>
    <dbReference type="NCBI Taxonomy" id="1297424"/>
    <lineage>
        <taxon>Bacteria</taxon>
        <taxon>Bacillati</taxon>
        <taxon>Bacillota</taxon>
        <taxon>Clostridia</taxon>
        <taxon>Eubacteriales</taxon>
        <taxon>Oscillospiraceae</taxon>
        <taxon>Anaerobacterium</taxon>
    </lineage>
</organism>
<dbReference type="PANTHER" id="PTHR21039">
    <property type="entry name" value="HISTIDINOL PHOSPHATASE-RELATED"/>
    <property type="match status" value="1"/>
</dbReference>
<feature type="domain" description="Polymerase/histidinol phosphatase N-terminal" evidence="9">
    <location>
        <begin position="2"/>
        <end position="84"/>
    </location>
</feature>
<keyword evidence="6 8" id="KW-0368">Histidine biosynthesis</keyword>
<dbReference type="NCBIfam" id="TIGR01856">
    <property type="entry name" value="hisJ_fam"/>
    <property type="match status" value="1"/>
</dbReference>
<sequence>MIDSHVHSNFSGDSEMPVEDACTKAMEAGLDGLAFTDHLDIDYPHQSPDFDIDFEVYSHCMDSVKERYRKKLKVLKGIEVGIQPHTIEPSLEIVRKYDFDFVISSVHVIDGQDPYYGDYFNGKTRQQAFMRYLQAVLHCVSSFKDYDVAGHIGYVRRYGGYDDKTLRYSDYHEILDEILKTIISSGKGIEINSSGYRVGLGSPVPDYDIVERYIKLGGEIISVGSDAHCREHIGHSFPAVKAALQSLGVKYTAHFEKRRAVFDRI</sequence>